<dbReference type="Proteomes" id="UP000499080">
    <property type="component" value="Unassembled WGS sequence"/>
</dbReference>
<dbReference type="AlphaFoldDB" id="A0A4Y1ZQV5"/>
<evidence type="ECO:0000313" key="1">
    <source>
        <dbReference type="EMBL" id="GBL62437.1"/>
    </source>
</evidence>
<gene>
    <name evidence="1" type="ORF">AVEN_11103_1</name>
</gene>
<organism evidence="1 2">
    <name type="scientific">Araneus ventricosus</name>
    <name type="common">Orbweaver spider</name>
    <name type="synonym">Epeira ventricosa</name>
    <dbReference type="NCBI Taxonomy" id="182803"/>
    <lineage>
        <taxon>Eukaryota</taxon>
        <taxon>Metazoa</taxon>
        <taxon>Ecdysozoa</taxon>
        <taxon>Arthropoda</taxon>
        <taxon>Chelicerata</taxon>
        <taxon>Arachnida</taxon>
        <taxon>Araneae</taxon>
        <taxon>Araneomorphae</taxon>
        <taxon>Entelegynae</taxon>
        <taxon>Araneoidea</taxon>
        <taxon>Araneidae</taxon>
        <taxon>Araneus</taxon>
    </lineage>
</organism>
<accession>A0A4Y1ZQV5</accession>
<sequence>TCIILPCLSIQEQLNDSRSNTEAGAYHQAMAQPFPKEVRTTTGGGTQSPTATIPQTKRVLAYLSCGHSSVYSRCPGDSHYF</sequence>
<reference evidence="1 2" key="1">
    <citation type="journal article" date="2019" name="Sci. Rep.">
        <title>Orb-weaving spider Araneus ventricosus genome elucidates the spidroin gene catalogue.</title>
        <authorList>
            <person name="Kono N."/>
            <person name="Nakamura H."/>
            <person name="Ohtoshi R."/>
            <person name="Moran D.A.P."/>
            <person name="Shinohara A."/>
            <person name="Yoshida Y."/>
            <person name="Fujiwara M."/>
            <person name="Mori M."/>
            <person name="Tomita M."/>
            <person name="Arakawa K."/>
        </authorList>
    </citation>
    <scope>NUCLEOTIDE SEQUENCE [LARGE SCALE GENOMIC DNA]</scope>
</reference>
<name>A0A4Y1ZQV5_ARAVE</name>
<keyword evidence="2" id="KW-1185">Reference proteome</keyword>
<protein>
    <submittedName>
        <fullName evidence="1">Uncharacterized protein</fullName>
    </submittedName>
</protein>
<comment type="caution">
    <text evidence="1">The sequence shown here is derived from an EMBL/GenBank/DDBJ whole genome shotgun (WGS) entry which is preliminary data.</text>
</comment>
<proteinExistence type="predicted"/>
<dbReference type="EMBL" id="BGPR01152184">
    <property type="protein sequence ID" value="GBL62437.1"/>
    <property type="molecule type" value="Genomic_DNA"/>
</dbReference>
<evidence type="ECO:0000313" key="2">
    <source>
        <dbReference type="Proteomes" id="UP000499080"/>
    </source>
</evidence>
<feature type="non-terminal residue" evidence="1">
    <location>
        <position position="1"/>
    </location>
</feature>